<evidence type="ECO:0000313" key="2">
    <source>
        <dbReference type="EMBL" id="BBG97019.1"/>
    </source>
</evidence>
<dbReference type="AlphaFoldDB" id="A0A4Y1QYT9"/>
<gene>
    <name evidence="2" type="ORF">Prudu_006009</name>
</gene>
<accession>A0A4Y1QYT9</accession>
<protein>
    <submittedName>
        <fullName evidence="2">Uncharacterized protein</fullName>
    </submittedName>
</protein>
<sequence>PLSLSLSLSLFCYINLFLPLFFIFFFESNSPYNEYIFYYLGRQLGNNIFSSPFVNNNFNIRRERSTSHKTLRLEIADHTAEEGMRKATSTVTIDPKMKVAS</sequence>
<organism evidence="2">
    <name type="scientific">Prunus dulcis</name>
    <name type="common">Almond</name>
    <name type="synonym">Amygdalus dulcis</name>
    <dbReference type="NCBI Taxonomy" id="3755"/>
    <lineage>
        <taxon>Eukaryota</taxon>
        <taxon>Viridiplantae</taxon>
        <taxon>Streptophyta</taxon>
        <taxon>Embryophyta</taxon>
        <taxon>Tracheophyta</taxon>
        <taxon>Spermatophyta</taxon>
        <taxon>Magnoliopsida</taxon>
        <taxon>eudicotyledons</taxon>
        <taxon>Gunneridae</taxon>
        <taxon>Pentapetalae</taxon>
        <taxon>rosids</taxon>
        <taxon>fabids</taxon>
        <taxon>Rosales</taxon>
        <taxon>Rosaceae</taxon>
        <taxon>Amygdaloideae</taxon>
        <taxon>Amygdaleae</taxon>
        <taxon>Prunus</taxon>
    </lineage>
</organism>
<keyword evidence="1" id="KW-0812">Transmembrane</keyword>
<name>A0A4Y1QYT9_PRUDU</name>
<feature type="transmembrane region" description="Helical" evidence="1">
    <location>
        <begin position="6"/>
        <end position="26"/>
    </location>
</feature>
<feature type="non-terminal residue" evidence="2">
    <location>
        <position position="1"/>
    </location>
</feature>
<evidence type="ECO:0000256" key="1">
    <source>
        <dbReference type="SAM" id="Phobius"/>
    </source>
</evidence>
<proteinExistence type="predicted"/>
<dbReference type="EMBL" id="AP019298">
    <property type="protein sequence ID" value="BBG97019.1"/>
    <property type="molecule type" value="Genomic_DNA"/>
</dbReference>
<keyword evidence="1" id="KW-0472">Membrane</keyword>
<keyword evidence="1" id="KW-1133">Transmembrane helix</keyword>
<reference evidence="2" key="1">
    <citation type="journal article" date="2019" name="Science">
        <title>Mutation of a bHLH transcription factor allowed almond domestication.</title>
        <authorList>
            <person name="Sanchez-Perez R."/>
            <person name="Pavan S."/>
            <person name="Mazzeo R."/>
            <person name="Moldovan C."/>
            <person name="Aiese Cigliano R."/>
            <person name="Del Cueto J."/>
            <person name="Ricciardi F."/>
            <person name="Lotti C."/>
            <person name="Ricciardi L."/>
            <person name="Dicenta F."/>
            <person name="Lopez-Marques R.L."/>
            <person name="Lindberg Moller B."/>
        </authorList>
    </citation>
    <scope>NUCLEOTIDE SEQUENCE</scope>
</reference>